<organism evidence="2 3">
    <name type="scientific">Aegilops tauschii subsp. strangulata</name>
    <name type="common">Goatgrass</name>
    <dbReference type="NCBI Taxonomy" id="200361"/>
    <lineage>
        <taxon>Eukaryota</taxon>
        <taxon>Viridiplantae</taxon>
        <taxon>Streptophyta</taxon>
        <taxon>Embryophyta</taxon>
        <taxon>Tracheophyta</taxon>
        <taxon>Spermatophyta</taxon>
        <taxon>Magnoliopsida</taxon>
        <taxon>Liliopsida</taxon>
        <taxon>Poales</taxon>
        <taxon>Poaceae</taxon>
        <taxon>BOP clade</taxon>
        <taxon>Pooideae</taxon>
        <taxon>Triticodae</taxon>
        <taxon>Triticeae</taxon>
        <taxon>Triticinae</taxon>
        <taxon>Aegilops</taxon>
    </lineage>
</organism>
<sequence length="113" mass="11902">MMSFKGHDGFGQASNGGGGGGAPVPWWTVSQMLYGEPGAALSSSPEPEVRRDGQFQVVPRAQGILDPAPPAPKGGAPEVLKFSVFQGEPALPPCYSKNSVWLISWICACKICR</sequence>
<reference evidence="3" key="2">
    <citation type="journal article" date="2017" name="Nat. Plants">
        <title>The Aegilops tauschii genome reveals multiple impacts of transposons.</title>
        <authorList>
            <person name="Zhao G."/>
            <person name="Zou C."/>
            <person name="Li K."/>
            <person name="Wang K."/>
            <person name="Li T."/>
            <person name="Gao L."/>
            <person name="Zhang X."/>
            <person name="Wang H."/>
            <person name="Yang Z."/>
            <person name="Liu X."/>
            <person name="Jiang W."/>
            <person name="Mao L."/>
            <person name="Kong X."/>
            <person name="Jiao Y."/>
            <person name="Jia J."/>
        </authorList>
    </citation>
    <scope>NUCLEOTIDE SEQUENCE [LARGE SCALE GENOMIC DNA]</scope>
    <source>
        <strain evidence="3">cv. AL8/78</strain>
    </source>
</reference>
<accession>A0A453LPP9</accession>
<evidence type="ECO:0000313" key="2">
    <source>
        <dbReference type="EnsemblPlants" id="AET5Gv20874300.7"/>
    </source>
</evidence>
<reference evidence="2" key="3">
    <citation type="journal article" date="2017" name="Nature">
        <title>Genome sequence of the progenitor of the wheat D genome Aegilops tauschii.</title>
        <authorList>
            <person name="Luo M.C."/>
            <person name="Gu Y.Q."/>
            <person name="Puiu D."/>
            <person name="Wang H."/>
            <person name="Twardziok S.O."/>
            <person name="Deal K.R."/>
            <person name="Huo N."/>
            <person name="Zhu T."/>
            <person name="Wang L."/>
            <person name="Wang Y."/>
            <person name="McGuire P.E."/>
            <person name="Liu S."/>
            <person name="Long H."/>
            <person name="Ramasamy R.K."/>
            <person name="Rodriguez J.C."/>
            <person name="Van S.L."/>
            <person name="Yuan L."/>
            <person name="Wang Z."/>
            <person name="Xia Z."/>
            <person name="Xiao L."/>
            <person name="Anderson O.D."/>
            <person name="Ouyang S."/>
            <person name="Liang Y."/>
            <person name="Zimin A.V."/>
            <person name="Pertea G."/>
            <person name="Qi P."/>
            <person name="Bennetzen J.L."/>
            <person name="Dai X."/>
            <person name="Dawson M.W."/>
            <person name="Muller H.G."/>
            <person name="Kugler K."/>
            <person name="Rivarola-Duarte L."/>
            <person name="Spannagl M."/>
            <person name="Mayer K.F.X."/>
            <person name="Lu F.H."/>
            <person name="Bevan M.W."/>
            <person name="Leroy P."/>
            <person name="Li P."/>
            <person name="You F.M."/>
            <person name="Sun Q."/>
            <person name="Liu Z."/>
            <person name="Lyons E."/>
            <person name="Wicker T."/>
            <person name="Salzberg S.L."/>
            <person name="Devos K.M."/>
            <person name="Dvorak J."/>
        </authorList>
    </citation>
    <scope>NUCLEOTIDE SEQUENCE [LARGE SCALE GENOMIC DNA]</scope>
    <source>
        <strain evidence="2">cv. AL8/78</strain>
    </source>
</reference>
<dbReference type="Proteomes" id="UP000015105">
    <property type="component" value="Chromosome 5D"/>
</dbReference>
<reference evidence="2" key="5">
    <citation type="journal article" date="2021" name="G3 (Bethesda)">
        <title>Aegilops tauschii genome assembly Aet v5.0 features greater sequence contiguity and improved annotation.</title>
        <authorList>
            <person name="Wang L."/>
            <person name="Zhu T."/>
            <person name="Rodriguez J.C."/>
            <person name="Deal K.R."/>
            <person name="Dubcovsky J."/>
            <person name="McGuire P.E."/>
            <person name="Lux T."/>
            <person name="Spannagl M."/>
            <person name="Mayer K.F.X."/>
            <person name="Baldrich P."/>
            <person name="Meyers B.C."/>
            <person name="Huo N."/>
            <person name="Gu Y.Q."/>
            <person name="Zhou H."/>
            <person name="Devos K.M."/>
            <person name="Bennetzen J.L."/>
            <person name="Unver T."/>
            <person name="Budak H."/>
            <person name="Gulick P.J."/>
            <person name="Galiba G."/>
            <person name="Kalapos B."/>
            <person name="Nelson D.R."/>
            <person name="Li P."/>
            <person name="You F.M."/>
            <person name="Luo M.C."/>
            <person name="Dvorak J."/>
        </authorList>
    </citation>
    <scope>NUCLEOTIDE SEQUENCE [LARGE SCALE GENOMIC DNA]</scope>
    <source>
        <strain evidence="2">cv. AL8/78</strain>
    </source>
</reference>
<feature type="region of interest" description="Disordered" evidence="1">
    <location>
        <begin position="1"/>
        <end position="22"/>
    </location>
</feature>
<dbReference type="EnsemblPlants" id="AET5Gv20874300.7">
    <property type="protein sequence ID" value="AET5Gv20874300.7"/>
    <property type="gene ID" value="AET5Gv20874300"/>
</dbReference>
<name>A0A453LPP9_AEGTS</name>
<dbReference type="Gramene" id="AET5Gv20874300.7">
    <property type="protein sequence ID" value="AET5Gv20874300.7"/>
    <property type="gene ID" value="AET5Gv20874300"/>
</dbReference>
<reference evidence="2" key="4">
    <citation type="submission" date="2019-03" db="UniProtKB">
        <authorList>
            <consortium name="EnsemblPlants"/>
        </authorList>
    </citation>
    <scope>IDENTIFICATION</scope>
</reference>
<keyword evidence="3" id="KW-1185">Reference proteome</keyword>
<evidence type="ECO:0000256" key="1">
    <source>
        <dbReference type="SAM" id="MobiDB-lite"/>
    </source>
</evidence>
<evidence type="ECO:0000313" key="3">
    <source>
        <dbReference type="Proteomes" id="UP000015105"/>
    </source>
</evidence>
<reference evidence="3" key="1">
    <citation type="journal article" date="2014" name="Science">
        <title>Ancient hybridizations among the ancestral genomes of bread wheat.</title>
        <authorList>
            <consortium name="International Wheat Genome Sequencing Consortium,"/>
            <person name="Marcussen T."/>
            <person name="Sandve S.R."/>
            <person name="Heier L."/>
            <person name="Spannagl M."/>
            <person name="Pfeifer M."/>
            <person name="Jakobsen K.S."/>
            <person name="Wulff B.B."/>
            <person name="Steuernagel B."/>
            <person name="Mayer K.F."/>
            <person name="Olsen O.A."/>
        </authorList>
    </citation>
    <scope>NUCLEOTIDE SEQUENCE [LARGE SCALE GENOMIC DNA]</scope>
    <source>
        <strain evidence="3">cv. AL8/78</strain>
    </source>
</reference>
<protein>
    <submittedName>
        <fullName evidence="2">Uncharacterized protein</fullName>
    </submittedName>
</protein>
<dbReference type="AlphaFoldDB" id="A0A453LPP9"/>
<proteinExistence type="predicted"/>